<evidence type="ECO:0000256" key="3">
    <source>
        <dbReference type="ARBA" id="ARBA00022512"/>
    </source>
</evidence>
<protein>
    <submittedName>
        <fullName evidence="7">Putative polygalacturonase-like protein</fullName>
    </submittedName>
</protein>
<dbReference type="Gene3D" id="2.160.20.10">
    <property type="entry name" value="Single-stranded right-handed beta-helix, Pectin lyase-like"/>
    <property type="match status" value="1"/>
</dbReference>
<dbReference type="InterPro" id="IPR000743">
    <property type="entry name" value="Glyco_hydro_28"/>
</dbReference>
<evidence type="ECO:0000313" key="8">
    <source>
        <dbReference type="Proteomes" id="UP000236291"/>
    </source>
</evidence>
<organism evidence="7 8">
    <name type="scientific">Trifolium pratense</name>
    <name type="common">Red clover</name>
    <dbReference type="NCBI Taxonomy" id="57577"/>
    <lineage>
        <taxon>Eukaryota</taxon>
        <taxon>Viridiplantae</taxon>
        <taxon>Streptophyta</taxon>
        <taxon>Embryophyta</taxon>
        <taxon>Tracheophyta</taxon>
        <taxon>Spermatophyta</taxon>
        <taxon>Magnoliopsida</taxon>
        <taxon>eudicotyledons</taxon>
        <taxon>Gunneridae</taxon>
        <taxon>Pentapetalae</taxon>
        <taxon>rosids</taxon>
        <taxon>fabids</taxon>
        <taxon>Fabales</taxon>
        <taxon>Fabaceae</taxon>
        <taxon>Papilionoideae</taxon>
        <taxon>50 kb inversion clade</taxon>
        <taxon>NPAAA clade</taxon>
        <taxon>Hologalegina</taxon>
        <taxon>IRL clade</taxon>
        <taxon>Trifolieae</taxon>
        <taxon>Trifolium</taxon>
    </lineage>
</organism>
<dbReference type="InterPro" id="IPR011050">
    <property type="entry name" value="Pectin_lyase_fold/virulence"/>
</dbReference>
<comment type="subcellular location">
    <subcellularLocation>
        <location evidence="1">Secreted</location>
        <location evidence="1">Cell wall</location>
    </subcellularLocation>
</comment>
<name>A0A2K3KFW6_TRIPR</name>
<feature type="non-terminal residue" evidence="7">
    <location>
        <position position="1"/>
    </location>
</feature>
<accession>A0A2K3KFW6</accession>
<dbReference type="GO" id="GO:0004650">
    <property type="term" value="F:polygalacturonase activity"/>
    <property type="evidence" value="ECO:0007669"/>
    <property type="project" value="InterPro"/>
</dbReference>
<dbReference type="Proteomes" id="UP000236291">
    <property type="component" value="Unassembled WGS sequence"/>
</dbReference>
<dbReference type="STRING" id="57577.A0A2K3KFW6"/>
<dbReference type="InterPro" id="IPR051801">
    <property type="entry name" value="GH28_Enzymes"/>
</dbReference>
<comment type="similarity">
    <text evidence="2 6">Belongs to the glycosyl hydrolase 28 family.</text>
</comment>
<evidence type="ECO:0000256" key="6">
    <source>
        <dbReference type="RuleBase" id="RU361169"/>
    </source>
</evidence>
<reference evidence="7 8" key="1">
    <citation type="journal article" date="2014" name="Am. J. Bot.">
        <title>Genome assembly and annotation for red clover (Trifolium pratense; Fabaceae).</title>
        <authorList>
            <person name="Istvanek J."/>
            <person name="Jaros M."/>
            <person name="Krenek A."/>
            <person name="Repkova J."/>
        </authorList>
    </citation>
    <scope>NUCLEOTIDE SEQUENCE [LARGE SCALE GENOMIC DNA]</scope>
    <source>
        <strain evidence="8">cv. Tatra</strain>
        <tissue evidence="7">Young leaves</tissue>
    </source>
</reference>
<dbReference type="PANTHER" id="PTHR31339:SF12">
    <property type="entry name" value="ENDO-POLYGALACTURONASE-LIKE PROTEIN"/>
    <property type="match status" value="1"/>
</dbReference>
<dbReference type="PANTHER" id="PTHR31339">
    <property type="entry name" value="PECTIN LYASE-RELATED"/>
    <property type="match status" value="1"/>
</dbReference>
<keyword evidence="3" id="KW-0964">Secreted</keyword>
<keyword evidence="4 6" id="KW-0378">Hydrolase</keyword>
<dbReference type="AlphaFoldDB" id="A0A2K3KFW6"/>
<keyword evidence="5 6" id="KW-0326">Glycosidase</keyword>
<evidence type="ECO:0000256" key="5">
    <source>
        <dbReference type="ARBA" id="ARBA00023295"/>
    </source>
</evidence>
<dbReference type="InterPro" id="IPR012334">
    <property type="entry name" value="Pectin_lyas_fold"/>
</dbReference>
<dbReference type="SUPFAM" id="SSF51126">
    <property type="entry name" value="Pectin lyase-like"/>
    <property type="match status" value="1"/>
</dbReference>
<evidence type="ECO:0000256" key="2">
    <source>
        <dbReference type="ARBA" id="ARBA00008834"/>
    </source>
</evidence>
<dbReference type="EMBL" id="ASHM01094993">
    <property type="protein sequence ID" value="PNX65158.1"/>
    <property type="molecule type" value="Genomic_DNA"/>
</dbReference>
<proteinExistence type="inferred from homology"/>
<comment type="caution">
    <text evidence="7">The sequence shown here is derived from an EMBL/GenBank/DDBJ whole genome shotgun (WGS) entry which is preliminary data.</text>
</comment>
<evidence type="ECO:0000256" key="4">
    <source>
        <dbReference type="ARBA" id="ARBA00022801"/>
    </source>
</evidence>
<reference evidence="7 8" key="2">
    <citation type="journal article" date="2017" name="Front. Plant Sci.">
        <title>Gene Classification and Mining of Molecular Markers Useful in Red Clover (Trifolium pratense) Breeding.</title>
        <authorList>
            <person name="Istvanek J."/>
            <person name="Dluhosova J."/>
            <person name="Dluhos P."/>
            <person name="Patkova L."/>
            <person name="Nedelnik J."/>
            <person name="Repkova J."/>
        </authorList>
    </citation>
    <scope>NUCLEOTIDE SEQUENCE [LARGE SCALE GENOMIC DNA]</scope>
    <source>
        <strain evidence="8">cv. Tatra</strain>
        <tissue evidence="7">Young leaves</tissue>
    </source>
</reference>
<evidence type="ECO:0000313" key="7">
    <source>
        <dbReference type="EMBL" id="PNX65158.1"/>
    </source>
</evidence>
<dbReference type="GO" id="GO:0005975">
    <property type="term" value="P:carbohydrate metabolic process"/>
    <property type="evidence" value="ECO:0007669"/>
    <property type="project" value="InterPro"/>
</dbReference>
<dbReference type="Pfam" id="PF00295">
    <property type="entry name" value="Glyco_hydro_28"/>
    <property type="match status" value="1"/>
</dbReference>
<evidence type="ECO:0000256" key="1">
    <source>
        <dbReference type="ARBA" id="ARBA00004191"/>
    </source>
</evidence>
<gene>
    <name evidence="7" type="ORF">L195_g054402</name>
</gene>
<keyword evidence="3" id="KW-0134">Cell wall</keyword>
<sequence length="128" mass="14422">GNNGTIDGQGSIWWEKFKKGQLKITRPYLIEIMYSDQIQISNLTLINSPSWFVHPVYSSNIIVNGLTILAPLNVPNTDGINPDSCTNVRIEDNYIESGDDCIAIKSGWDQYGIKFGKPSEHIIIRRIK</sequence>